<evidence type="ECO:0000313" key="1">
    <source>
        <dbReference type="EMBL" id="BCS86777.1"/>
    </source>
</evidence>
<gene>
    <name evidence="1" type="ORF">PSDVSF_00190</name>
</gene>
<dbReference type="EMBL" id="AP024485">
    <property type="protein sequence ID" value="BCS86777.1"/>
    <property type="molecule type" value="Genomic_DNA"/>
</dbReference>
<name>A0ABN6EL79_9BACT</name>
<sequence length="59" mass="6552">MKNSPLDMLLVSNGEFFSDGDKLPQGQRVYRSETASRDRAEQVVSYACLTVLLGQVSLM</sequence>
<proteinExistence type="predicted"/>
<organism evidence="1 2">
    <name type="scientific">Pseudodesulfovibrio sediminis</name>
    <dbReference type="NCBI Taxonomy" id="2810563"/>
    <lineage>
        <taxon>Bacteria</taxon>
        <taxon>Pseudomonadati</taxon>
        <taxon>Thermodesulfobacteriota</taxon>
        <taxon>Desulfovibrionia</taxon>
        <taxon>Desulfovibrionales</taxon>
        <taxon>Desulfovibrionaceae</taxon>
    </lineage>
</organism>
<accession>A0ABN6EL79</accession>
<keyword evidence="2" id="KW-1185">Reference proteome</keyword>
<dbReference type="Proteomes" id="UP001053296">
    <property type="component" value="Chromosome"/>
</dbReference>
<protein>
    <submittedName>
        <fullName evidence="1">Uncharacterized protein</fullName>
    </submittedName>
</protein>
<evidence type="ECO:0000313" key="2">
    <source>
        <dbReference type="Proteomes" id="UP001053296"/>
    </source>
</evidence>
<reference evidence="1" key="1">
    <citation type="journal article" date="2022" name="Arch. Microbiol.">
        <title>Pseudodesulfovibrio sediminis sp. nov., a mesophilic and neutrophilic sulfate-reducing bacterium isolated from sediment of a brackish lake.</title>
        <authorList>
            <person name="Takahashi A."/>
            <person name="Kojima H."/>
            <person name="Watanabe M."/>
            <person name="Fukui M."/>
        </authorList>
    </citation>
    <scope>NUCLEOTIDE SEQUENCE</scope>
    <source>
        <strain evidence="1">SF6</strain>
    </source>
</reference>